<accession>A0A1H2YE50</accession>
<dbReference type="Pfam" id="PF03235">
    <property type="entry name" value="GmrSD_N"/>
    <property type="match status" value="1"/>
</dbReference>
<dbReference type="PANTHER" id="PTHR39639:SF1">
    <property type="entry name" value="DUF262 DOMAIN-CONTAINING PROTEIN"/>
    <property type="match status" value="1"/>
</dbReference>
<dbReference type="Proteomes" id="UP000182589">
    <property type="component" value="Unassembled WGS sequence"/>
</dbReference>
<evidence type="ECO:0000259" key="1">
    <source>
        <dbReference type="Pfam" id="PF03235"/>
    </source>
</evidence>
<evidence type="ECO:0000313" key="2">
    <source>
        <dbReference type="EMBL" id="SDX02934.1"/>
    </source>
</evidence>
<keyword evidence="3" id="KW-1185">Reference proteome</keyword>
<proteinExistence type="predicted"/>
<organism evidence="2 3">
    <name type="scientific">Alicyclobacillus hesperidum</name>
    <dbReference type="NCBI Taxonomy" id="89784"/>
    <lineage>
        <taxon>Bacteria</taxon>
        <taxon>Bacillati</taxon>
        <taxon>Bacillota</taxon>
        <taxon>Bacilli</taxon>
        <taxon>Bacillales</taxon>
        <taxon>Alicyclobacillaceae</taxon>
        <taxon>Alicyclobacillus</taxon>
    </lineage>
</organism>
<dbReference type="RefSeq" id="WP_074693921.1">
    <property type="nucleotide sequence ID" value="NZ_FNOJ01000033.1"/>
</dbReference>
<dbReference type="STRING" id="89784.SAMN04489725_1333"/>
<evidence type="ECO:0000313" key="3">
    <source>
        <dbReference type="Proteomes" id="UP000182589"/>
    </source>
</evidence>
<dbReference type="PANTHER" id="PTHR39639">
    <property type="entry name" value="CHROMOSOME 16, WHOLE GENOME SHOTGUN SEQUENCE"/>
    <property type="match status" value="1"/>
</dbReference>
<dbReference type="AlphaFoldDB" id="A0A1H2YE50"/>
<reference evidence="3" key="1">
    <citation type="submission" date="2016-10" db="EMBL/GenBank/DDBJ databases">
        <authorList>
            <person name="Varghese N."/>
        </authorList>
    </citation>
    <scope>NUCLEOTIDE SEQUENCE [LARGE SCALE GENOMIC DNA]</scope>
    <source>
        <strain evidence="3">DSM 12489</strain>
    </source>
</reference>
<feature type="domain" description="GmrSD restriction endonucleases N-terminal" evidence="1">
    <location>
        <begin position="24"/>
        <end position="156"/>
    </location>
</feature>
<protein>
    <recommendedName>
        <fullName evidence="1">GmrSD restriction endonucleases N-terminal domain-containing protein</fullName>
    </recommendedName>
</protein>
<name>A0A1H2YE50_9BACL</name>
<sequence>MDYEVSLQTIAWFNDLRRTGKLEISPKFQRRAVWLDKERSELIATICDKLPFPEVYIQVVTNQETGEQQYIVVDGQQRITSILRFIDGEVSLPTDSEWQGEDFKELSPDSKRNFWDYKVVVRMLRNTNDAEIRELFQRLNTNNIVLNDQELRNARYSGRFKQACEDLADDPFFQNIGLFTPKEVRRMEDIEFVSELLVLVMGGVQNKKDFLEDYYAANNEEFPDEARYLLEFRTSINLLQQITTEENQSLFKTKSNFYSLFGGCVRYYRTYKRTTFRNPSEIAAQLTDLLQKARNFRTQEISDGTISDYYEAVSRAASDKQRRARREDIIYNIIQEVEGSIG</sequence>
<gene>
    <name evidence="2" type="ORF">SAMN04489725_1333</name>
</gene>
<dbReference type="InterPro" id="IPR004919">
    <property type="entry name" value="GmrSD_N"/>
</dbReference>
<dbReference type="EMBL" id="FNOJ01000033">
    <property type="protein sequence ID" value="SDX02934.1"/>
    <property type="molecule type" value="Genomic_DNA"/>
</dbReference>